<proteinExistence type="predicted"/>
<evidence type="ECO:0000313" key="3">
    <source>
        <dbReference type="Proteomes" id="UP001175226"/>
    </source>
</evidence>
<feature type="compositionally biased region" description="Basic and acidic residues" evidence="1">
    <location>
        <begin position="121"/>
        <end position="141"/>
    </location>
</feature>
<evidence type="ECO:0008006" key="4">
    <source>
        <dbReference type="Google" id="ProtNLM"/>
    </source>
</evidence>
<organism evidence="2 3">
    <name type="scientific">Armillaria borealis</name>
    <dbReference type="NCBI Taxonomy" id="47425"/>
    <lineage>
        <taxon>Eukaryota</taxon>
        <taxon>Fungi</taxon>
        <taxon>Dikarya</taxon>
        <taxon>Basidiomycota</taxon>
        <taxon>Agaricomycotina</taxon>
        <taxon>Agaricomycetes</taxon>
        <taxon>Agaricomycetidae</taxon>
        <taxon>Agaricales</taxon>
        <taxon>Marasmiineae</taxon>
        <taxon>Physalacriaceae</taxon>
        <taxon>Armillaria</taxon>
    </lineage>
</organism>
<protein>
    <recommendedName>
        <fullName evidence="4">ABC transporter domain-containing protein</fullName>
    </recommendedName>
</protein>
<keyword evidence="3" id="KW-1185">Reference proteome</keyword>
<feature type="region of interest" description="Disordered" evidence="1">
    <location>
        <begin position="48"/>
        <end position="154"/>
    </location>
</feature>
<feature type="compositionally biased region" description="Basic and acidic residues" evidence="1">
    <location>
        <begin position="73"/>
        <end position="86"/>
    </location>
</feature>
<dbReference type="Gene3D" id="3.40.50.300">
    <property type="entry name" value="P-loop containing nucleotide triphosphate hydrolases"/>
    <property type="match status" value="1"/>
</dbReference>
<dbReference type="EMBL" id="JAUEPT010000057">
    <property type="protein sequence ID" value="KAK0436122.1"/>
    <property type="molecule type" value="Genomic_DNA"/>
</dbReference>
<comment type="caution">
    <text evidence="2">The sequence shown here is derived from an EMBL/GenBank/DDBJ whole genome shotgun (WGS) entry which is preliminary data.</text>
</comment>
<gene>
    <name evidence="2" type="ORF">EV421DRAFT_1908199</name>
</gene>
<reference evidence="2" key="1">
    <citation type="submission" date="2023-06" db="EMBL/GenBank/DDBJ databases">
        <authorList>
            <consortium name="Lawrence Berkeley National Laboratory"/>
            <person name="Ahrendt S."/>
            <person name="Sahu N."/>
            <person name="Indic B."/>
            <person name="Wong-Bajracharya J."/>
            <person name="Merenyi Z."/>
            <person name="Ke H.-M."/>
            <person name="Monk M."/>
            <person name="Kocsube S."/>
            <person name="Drula E."/>
            <person name="Lipzen A."/>
            <person name="Balint B."/>
            <person name="Henrissat B."/>
            <person name="Andreopoulos B."/>
            <person name="Martin F.M."/>
            <person name="Harder C.B."/>
            <person name="Rigling D."/>
            <person name="Ford K.L."/>
            <person name="Foster G.D."/>
            <person name="Pangilinan J."/>
            <person name="Papanicolaou A."/>
            <person name="Barry K."/>
            <person name="LaButti K."/>
            <person name="Viragh M."/>
            <person name="Koriabine M."/>
            <person name="Yan M."/>
            <person name="Riley R."/>
            <person name="Champramary S."/>
            <person name="Plett K.L."/>
            <person name="Tsai I.J."/>
            <person name="Slot J."/>
            <person name="Sipos G."/>
            <person name="Plett J."/>
            <person name="Nagy L.G."/>
            <person name="Grigoriev I.V."/>
        </authorList>
    </citation>
    <scope>NUCLEOTIDE SEQUENCE</scope>
    <source>
        <strain evidence="2">FPL87.14</strain>
    </source>
</reference>
<evidence type="ECO:0000313" key="2">
    <source>
        <dbReference type="EMBL" id="KAK0436122.1"/>
    </source>
</evidence>
<feature type="compositionally biased region" description="Low complexity" evidence="1">
    <location>
        <begin position="56"/>
        <end position="66"/>
    </location>
</feature>
<feature type="compositionally biased region" description="Basic residues" evidence="1">
    <location>
        <begin position="99"/>
        <end position="120"/>
    </location>
</feature>
<sequence length="387" mass="42652">MSKKAAKIPRYLARRISMIIAISCWEKACLVIMMMDIQVVDPNNAPQQALNDRPAGEAQAEQAEAAASEDVVDEVHLLDSENEEKPKKQKWNSEGSASARKRKKGDAKKKATPKGKKCGKKRENVESEDDAKKAKRDKEEHDEGDVADDPEDIKVRQWRHKLQKTFLSNKGDPKEEARLLPDACLLIVEAYQSITIHYFTGRLGHSELKNVYDLSNIANTLADGGIAYPNPSPRGNPKGCRSNSAMFHSPTPEAKALGPPYRLIVMVGSNGSSKSVILKLLSRFYDPTTGPESILVDGILISRYQNVGLGYAENVDDAEIVERSAQKGGASHCLKKLKRGKETRLSMDSETYGSNLPDDPYHTLQAELDKLQKNIDLSGGETRGIAA</sequence>
<dbReference type="SUPFAM" id="SSF52540">
    <property type="entry name" value="P-loop containing nucleoside triphosphate hydrolases"/>
    <property type="match status" value="1"/>
</dbReference>
<dbReference type="AlphaFoldDB" id="A0AA39J686"/>
<feature type="compositionally biased region" description="Acidic residues" evidence="1">
    <location>
        <begin position="142"/>
        <end position="151"/>
    </location>
</feature>
<name>A0AA39J686_9AGAR</name>
<accession>A0AA39J686</accession>
<dbReference type="Proteomes" id="UP001175226">
    <property type="component" value="Unassembled WGS sequence"/>
</dbReference>
<dbReference type="InterPro" id="IPR027417">
    <property type="entry name" value="P-loop_NTPase"/>
</dbReference>
<evidence type="ECO:0000256" key="1">
    <source>
        <dbReference type="SAM" id="MobiDB-lite"/>
    </source>
</evidence>